<dbReference type="EMBL" id="GG697345">
    <property type="protein sequence ID" value="EFQ29577.1"/>
    <property type="molecule type" value="Genomic_DNA"/>
</dbReference>
<keyword evidence="4" id="KW-1185">Reference proteome</keyword>
<dbReference type="OrthoDB" id="626167at2759"/>
<keyword evidence="1" id="KW-0677">Repeat</keyword>
<dbReference type="GeneID" id="24410086"/>
<accession>E3QFD9</accession>
<dbReference type="Pfam" id="PF24883">
    <property type="entry name" value="NPHP3_N"/>
    <property type="match status" value="1"/>
</dbReference>
<dbReference type="eggNOG" id="KOG4177">
    <property type="taxonomic scope" value="Eukaryota"/>
</dbReference>
<name>E3QFD9_COLGM</name>
<dbReference type="RefSeq" id="XP_008093597.1">
    <property type="nucleotide sequence ID" value="XM_008095406.1"/>
</dbReference>
<sequence length="112" mass="12788">MWQIIINIASQSKRAIFCVLDATNECAAPDRKQLVADLADAFQNKVQPTSRLRFVVSSRHYQDENHPYADLVASSSIHHLASENARVKSDIRKVIRFKVKELAQKRQLNQSI</sequence>
<evidence type="ECO:0000313" key="3">
    <source>
        <dbReference type="EMBL" id="EFQ29577.1"/>
    </source>
</evidence>
<dbReference type="HOGENOM" id="CLU_2145678_0_0_1"/>
<evidence type="ECO:0000259" key="2">
    <source>
        <dbReference type="Pfam" id="PF24883"/>
    </source>
</evidence>
<dbReference type="STRING" id="645133.E3QFD9"/>
<protein>
    <recommendedName>
        <fullName evidence="2">Nephrocystin 3-like N-terminal domain-containing protein</fullName>
    </recommendedName>
</protein>
<dbReference type="InterPro" id="IPR056884">
    <property type="entry name" value="NPHP3-like_N"/>
</dbReference>
<dbReference type="Proteomes" id="UP000008782">
    <property type="component" value="Unassembled WGS sequence"/>
</dbReference>
<evidence type="ECO:0000256" key="1">
    <source>
        <dbReference type="ARBA" id="ARBA00022737"/>
    </source>
</evidence>
<evidence type="ECO:0000313" key="4">
    <source>
        <dbReference type="Proteomes" id="UP000008782"/>
    </source>
</evidence>
<feature type="domain" description="Nephrocystin 3-like N-terminal" evidence="2">
    <location>
        <begin position="7"/>
        <end position="59"/>
    </location>
</feature>
<gene>
    <name evidence="3" type="ORF">GLRG_04721</name>
</gene>
<dbReference type="VEuPathDB" id="FungiDB:GLRG_04721"/>
<organism evidence="4">
    <name type="scientific">Colletotrichum graminicola (strain M1.001 / M2 / FGSC 10212)</name>
    <name type="common">Maize anthracnose fungus</name>
    <name type="synonym">Glomerella graminicola</name>
    <dbReference type="NCBI Taxonomy" id="645133"/>
    <lineage>
        <taxon>Eukaryota</taxon>
        <taxon>Fungi</taxon>
        <taxon>Dikarya</taxon>
        <taxon>Ascomycota</taxon>
        <taxon>Pezizomycotina</taxon>
        <taxon>Sordariomycetes</taxon>
        <taxon>Hypocreomycetidae</taxon>
        <taxon>Glomerellales</taxon>
        <taxon>Glomerellaceae</taxon>
        <taxon>Colletotrichum</taxon>
        <taxon>Colletotrichum graminicola species complex</taxon>
    </lineage>
</organism>
<reference evidence="4" key="1">
    <citation type="journal article" date="2012" name="Nat. Genet.">
        <title>Lifestyle transitions in plant pathogenic Colletotrichum fungi deciphered by genome and transcriptome analyses.</title>
        <authorList>
            <person name="O'Connell R.J."/>
            <person name="Thon M.R."/>
            <person name="Hacquard S."/>
            <person name="Amyotte S.G."/>
            <person name="Kleemann J."/>
            <person name="Torres M.F."/>
            <person name="Damm U."/>
            <person name="Buiate E.A."/>
            <person name="Epstein L."/>
            <person name="Alkan N."/>
            <person name="Altmueller J."/>
            <person name="Alvarado-Balderrama L."/>
            <person name="Bauser C.A."/>
            <person name="Becker C."/>
            <person name="Birren B.W."/>
            <person name="Chen Z."/>
            <person name="Choi J."/>
            <person name="Crouch J.A."/>
            <person name="Duvick J.P."/>
            <person name="Farman M.A."/>
            <person name="Gan P."/>
            <person name="Heiman D."/>
            <person name="Henrissat B."/>
            <person name="Howard R.J."/>
            <person name="Kabbage M."/>
            <person name="Koch C."/>
            <person name="Kracher B."/>
            <person name="Kubo Y."/>
            <person name="Law A.D."/>
            <person name="Lebrun M.-H."/>
            <person name="Lee Y.-H."/>
            <person name="Miyara I."/>
            <person name="Moore N."/>
            <person name="Neumann U."/>
            <person name="Nordstroem K."/>
            <person name="Panaccione D.G."/>
            <person name="Panstruga R."/>
            <person name="Place M."/>
            <person name="Proctor R.H."/>
            <person name="Prusky D."/>
            <person name="Rech G."/>
            <person name="Reinhardt R."/>
            <person name="Rollins J.A."/>
            <person name="Rounsley S."/>
            <person name="Schardl C.L."/>
            <person name="Schwartz D.C."/>
            <person name="Shenoy N."/>
            <person name="Shirasu K."/>
            <person name="Sikhakolli U.R."/>
            <person name="Stueber K."/>
            <person name="Sukno S.A."/>
            <person name="Sweigard J.A."/>
            <person name="Takano Y."/>
            <person name="Takahara H."/>
            <person name="Trail F."/>
            <person name="van der Does H.C."/>
            <person name="Voll L.M."/>
            <person name="Will I."/>
            <person name="Young S."/>
            <person name="Zeng Q."/>
            <person name="Zhang J."/>
            <person name="Zhou S."/>
            <person name="Dickman M.B."/>
            <person name="Schulze-Lefert P."/>
            <person name="Ver Loren van Themaat E."/>
            <person name="Ma L.-J."/>
            <person name="Vaillancourt L.J."/>
        </authorList>
    </citation>
    <scope>NUCLEOTIDE SEQUENCE [LARGE SCALE GENOMIC DNA]</scope>
    <source>
        <strain evidence="4">M1.001 / M2 / FGSC 10212</strain>
    </source>
</reference>
<proteinExistence type="predicted"/>
<dbReference type="AlphaFoldDB" id="E3QFD9"/>